<evidence type="ECO:0000313" key="2">
    <source>
        <dbReference type="EMBL" id="CED57396.1"/>
    </source>
</evidence>
<proteinExistence type="predicted"/>
<dbReference type="AlphaFoldDB" id="A0A090I780"/>
<dbReference type="KEGG" id="awd:AWOD_II_0768"/>
<gene>
    <name evidence="2" type="ORF">AWOD_II_0768</name>
</gene>
<keyword evidence="1" id="KW-0812">Transmembrane</keyword>
<dbReference type="EMBL" id="LN554847">
    <property type="protein sequence ID" value="CED57396.1"/>
    <property type="molecule type" value="Genomic_DNA"/>
</dbReference>
<feature type="transmembrane region" description="Helical" evidence="1">
    <location>
        <begin position="37"/>
        <end position="57"/>
    </location>
</feature>
<dbReference type="PATRIC" id="fig|80852.17.peg.3552"/>
<name>A0A090I780_9GAMM</name>
<dbReference type="Proteomes" id="UP000032427">
    <property type="component" value="Chromosome 2"/>
</dbReference>
<sequence length="169" mass="18545">MRGFSHKTIDLTPSGSLSIRLILNIWAFIVFSSFSKWVVTSVTLMALVLSSVAYSYPMKMEGMTMNMAMPQSQMEISSMSDSMPGCHSPKESQSSDLDCDMSSMSMNNNDHCSDKGDNCCKIACAVSVYALPIGLNTQINSLALAIKYGFYNEQPRSFSSSSLYRPPIA</sequence>
<reference evidence="3" key="1">
    <citation type="submission" date="2014-09" db="EMBL/GenBank/DDBJ databases">
        <authorList>
            <person name="Hjerde E."/>
        </authorList>
    </citation>
    <scope>NUCLEOTIDE SEQUENCE [LARGE SCALE GENOMIC DNA]</scope>
    <source>
        <strain evidence="3">06/09/139</strain>
    </source>
</reference>
<keyword evidence="1" id="KW-0472">Membrane</keyword>
<feature type="transmembrane region" description="Helical" evidence="1">
    <location>
        <begin position="12"/>
        <end position="31"/>
    </location>
</feature>
<evidence type="ECO:0000256" key="1">
    <source>
        <dbReference type="SAM" id="Phobius"/>
    </source>
</evidence>
<dbReference type="HOGENOM" id="CLU_1830901_0_0_6"/>
<protein>
    <submittedName>
        <fullName evidence="2">Putative membrane protein</fullName>
    </submittedName>
</protein>
<keyword evidence="3" id="KW-1185">Reference proteome</keyword>
<evidence type="ECO:0000313" key="3">
    <source>
        <dbReference type="Proteomes" id="UP000032427"/>
    </source>
</evidence>
<organism evidence="2 3">
    <name type="scientific">Aliivibrio wodanis</name>
    <dbReference type="NCBI Taxonomy" id="80852"/>
    <lineage>
        <taxon>Bacteria</taxon>
        <taxon>Pseudomonadati</taxon>
        <taxon>Pseudomonadota</taxon>
        <taxon>Gammaproteobacteria</taxon>
        <taxon>Vibrionales</taxon>
        <taxon>Vibrionaceae</taxon>
        <taxon>Aliivibrio</taxon>
    </lineage>
</organism>
<keyword evidence="1" id="KW-1133">Transmembrane helix</keyword>
<dbReference type="STRING" id="80852.AWOD_II_0768"/>
<accession>A0A090I780</accession>